<evidence type="ECO:0000256" key="2">
    <source>
        <dbReference type="ARBA" id="ARBA00009592"/>
    </source>
</evidence>
<evidence type="ECO:0000256" key="9">
    <source>
        <dbReference type="ARBA" id="ARBA00023136"/>
    </source>
</evidence>
<sequence length="185" mass="20640">MQVKRRWTKYLLSGLDLSCNNLIGQIPSTLGSLSSIHAPNLSHNGLVGSIPTSFSNLVEVESLDLSCNHLSGNIPSELTSLKYLEVFNVARNSLSCKIPDTKQFSTFEESSYKENPLLCGLALKKNCTETPHSSMVSLDESDEKWFELDSTVFYATFAVTYILLLLRFVIVLFINPLAKKTVPFR</sequence>
<evidence type="ECO:0000256" key="7">
    <source>
        <dbReference type="ARBA" id="ARBA00022737"/>
    </source>
</evidence>
<dbReference type="InParanoid" id="A0A061G8M7"/>
<evidence type="ECO:0000256" key="1">
    <source>
        <dbReference type="ARBA" id="ARBA00004236"/>
    </source>
</evidence>
<dbReference type="Gramene" id="EOY25931">
    <property type="protein sequence ID" value="EOY25931"/>
    <property type="gene ID" value="TCM_027298"/>
</dbReference>
<dbReference type="EMBL" id="CM001884">
    <property type="protein sequence ID" value="EOY25931.1"/>
    <property type="molecule type" value="Genomic_DNA"/>
</dbReference>
<evidence type="ECO:0000256" key="13">
    <source>
        <dbReference type="SAM" id="Phobius"/>
    </source>
</evidence>
<keyword evidence="3" id="KW-1003">Cell membrane</keyword>
<dbReference type="Pfam" id="PF00560">
    <property type="entry name" value="LRR_1"/>
    <property type="match status" value="3"/>
</dbReference>
<keyword evidence="9 13" id="KW-0472">Membrane</keyword>
<keyword evidence="6" id="KW-0732">Signal</keyword>
<evidence type="ECO:0000256" key="10">
    <source>
        <dbReference type="ARBA" id="ARBA00023170"/>
    </source>
</evidence>
<evidence type="ECO:0000256" key="12">
    <source>
        <dbReference type="ARBA" id="ARBA00037847"/>
    </source>
</evidence>
<evidence type="ECO:0000256" key="3">
    <source>
        <dbReference type="ARBA" id="ARBA00022475"/>
    </source>
</evidence>
<keyword evidence="5 13" id="KW-0812">Transmembrane</keyword>
<evidence type="ECO:0000313" key="15">
    <source>
        <dbReference type="Proteomes" id="UP000026915"/>
    </source>
</evidence>
<proteinExistence type="inferred from homology"/>
<evidence type="ECO:0000256" key="4">
    <source>
        <dbReference type="ARBA" id="ARBA00022614"/>
    </source>
</evidence>
<keyword evidence="8 13" id="KW-1133">Transmembrane helix</keyword>
<dbReference type="InterPro" id="IPR051502">
    <property type="entry name" value="RLP_Defense_Trigger"/>
</dbReference>
<dbReference type="SUPFAM" id="SSF52058">
    <property type="entry name" value="L domain-like"/>
    <property type="match status" value="1"/>
</dbReference>
<dbReference type="FunFam" id="3.80.10.10:FF:000111">
    <property type="entry name" value="LRR receptor-like serine/threonine-protein kinase ERECTA"/>
    <property type="match status" value="1"/>
</dbReference>
<evidence type="ECO:0000256" key="6">
    <source>
        <dbReference type="ARBA" id="ARBA00022729"/>
    </source>
</evidence>
<comment type="subcellular location">
    <subcellularLocation>
        <location evidence="1">Cell membrane</location>
    </subcellularLocation>
    <subcellularLocation>
        <location evidence="12">Endomembrane system</location>
        <topology evidence="12">Single-pass membrane protein</topology>
    </subcellularLocation>
</comment>
<evidence type="ECO:0000256" key="5">
    <source>
        <dbReference type="ARBA" id="ARBA00022692"/>
    </source>
</evidence>
<gene>
    <name evidence="14" type="ORF">TCM_027298</name>
</gene>
<keyword evidence="7" id="KW-0677">Repeat</keyword>
<feature type="transmembrane region" description="Helical" evidence="13">
    <location>
        <begin position="152"/>
        <end position="174"/>
    </location>
</feature>
<dbReference type="Gene3D" id="3.80.10.10">
    <property type="entry name" value="Ribonuclease Inhibitor"/>
    <property type="match status" value="1"/>
</dbReference>
<keyword evidence="15" id="KW-1185">Reference proteome</keyword>
<accession>A0A061G8M7</accession>
<evidence type="ECO:0000256" key="11">
    <source>
        <dbReference type="ARBA" id="ARBA00023180"/>
    </source>
</evidence>
<dbReference type="GO" id="GO:0016301">
    <property type="term" value="F:kinase activity"/>
    <property type="evidence" value="ECO:0007669"/>
    <property type="project" value="UniProtKB-KW"/>
</dbReference>
<dbReference type="PANTHER" id="PTHR48062:SF52">
    <property type="entry name" value="RECEPTOR-LIKE PROTEIN 8-RELATED"/>
    <property type="match status" value="1"/>
</dbReference>
<dbReference type="OMA" id="CTETPHS"/>
<organism evidence="14 15">
    <name type="scientific">Theobroma cacao</name>
    <name type="common">Cacao</name>
    <name type="synonym">Cocoa</name>
    <dbReference type="NCBI Taxonomy" id="3641"/>
    <lineage>
        <taxon>Eukaryota</taxon>
        <taxon>Viridiplantae</taxon>
        <taxon>Streptophyta</taxon>
        <taxon>Embryophyta</taxon>
        <taxon>Tracheophyta</taxon>
        <taxon>Spermatophyta</taxon>
        <taxon>Magnoliopsida</taxon>
        <taxon>eudicotyledons</taxon>
        <taxon>Gunneridae</taxon>
        <taxon>Pentapetalae</taxon>
        <taxon>rosids</taxon>
        <taxon>malvids</taxon>
        <taxon>Malvales</taxon>
        <taxon>Malvaceae</taxon>
        <taxon>Byttnerioideae</taxon>
        <taxon>Theobroma</taxon>
    </lineage>
</organism>
<keyword evidence="14" id="KW-0418">Kinase</keyword>
<keyword evidence="14" id="KW-0808">Transferase</keyword>
<dbReference type="InterPro" id="IPR032675">
    <property type="entry name" value="LRR_dom_sf"/>
</dbReference>
<comment type="similarity">
    <text evidence="2">Belongs to the RLP family.</text>
</comment>
<keyword evidence="10" id="KW-0675">Receptor</keyword>
<keyword evidence="4" id="KW-0433">Leucine-rich repeat</keyword>
<dbReference type="HOGENOM" id="CLU_000288_18_11_1"/>
<dbReference type="Proteomes" id="UP000026915">
    <property type="component" value="Chromosome 6"/>
</dbReference>
<name>A0A061G8M7_THECC</name>
<dbReference type="InterPro" id="IPR001611">
    <property type="entry name" value="Leu-rich_rpt"/>
</dbReference>
<dbReference type="eggNOG" id="KOG0619">
    <property type="taxonomic scope" value="Eukaryota"/>
</dbReference>
<protein>
    <submittedName>
        <fullName evidence="14">Serine/threonine-protein kinase bri1, putative</fullName>
    </submittedName>
</protein>
<evidence type="ECO:0000256" key="8">
    <source>
        <dbReference type="ARBA" id="ARBA00022989"/>
    </source>
</evidence>
<reference evidence="14 15" key="1">
    <citation type="journal article" date="2013" name="Genome Biol.">
        <title>The genome sequence of the most widely cultivated cacao type and its use to identify candidate genes regulating pod color.</title>
        <authorList>
            <person name="Motamayor J.C."/>
            <person name="Mockaitis K."/>
            <person name="Schmutz J."/>
            <person name="Haiminen N."/>
            <person name="Iii D.L."/>
            <person name="Cornejo O."/>
            <person name="Findley S.D."/>
            <person name="Zheng P."/>
            <person name="Utro F."/>
            <person name="Royaert S."/>
            <person name="Saski C."/>
            <person name="Jenkins J."/>
            <person name="Podicheti R."/>
            <person name="Zhao M."/>
            <person name="Scheffler B.E."/>
            <person name="Stack J.C."/>
            <person name="Feltus F.A."/>
            <person name="Mustiga G.M."/>
            <person name="Amores F."/>
            <person name="Phillips W."/>
            <person name="Marelli J.P."/>
            <person name="May G.D."/>
            <person name="Shapiro H."/>
            <person name="Ma J."/>
            <person name="Bustamante C.D."/>
            <person name="Schnell R.J."/>
            <person name="Main D."/>
            <person name="Gilbert D."/>
            <person name="Parida L."/>
            <person name="Kuhn D.N."/>
        </authorList>
    </citation>
    <scope>NUCLEOTIDE SEQUENCE [LARGE SCALE GENOMIC DNA]</scope>
    <source>
        <strain evidence="15">cv. Matina 1-6</strain>
    </source>
</reference>
<dbReference type="PANTHER" id="PTHR48062">
    <property type="entry name" value="RECEPTOR-LIKE PROTEIN 14"/>
    <property type="match status" value="1"/>
</dbReference>
<dbReference type="STRING" id="3641.A0A061G8M7"/>
<keyword evidence="11" id="KW-0325">Glycoprotein</keyword>
<dbReference type="AlphaFoldDB" id="A0A061G8M7"/>
<evidence type="ECO:0000313" key="14">
    <source>
        <dbReference type="EMBL" id="EOY25931.1"/>
    </source>
</evidence>
<dbReference type="GO" id="GO:0005886">
    <property type="term" value="C:plasma membrane"/>
    <property type="evidence" value="ECO:0007669"/>
    <property type="project" value="UniProtKB-SubCell"/>
</dbReference>